<evidence type="ECO:0000313" key="6">
    <source>
        <dbReference type="EMBL" id="MXP26955.1"/>
    </source>
</evidence>
<proteinExistence type="inferred from homology"/>
<evidence type="ECO:0000259" key="4">
    <source>
        <dbReference type="Pfam" id="PF19289"/>
    </source>
</evidence>
<dbReference type="Pfam" id="PF19290">
    <property type="entry name" value="PmbA_TldD_2nd"/>
    <property type="match status" value="1"/>
</dbReference>
<dbReference type="AlphaFoldDB" id="A0A845ADT2"/>
<dbReference type="InterPro" id="IPR045570">
    <property type="entry name" value="Metalloprtase-TldD/E_cen_dom"/>
</dbReference>
<dbReference type="InterPro" id="IPR045569">
    <property type="entry name" value="Metalloprtase-TldD/E_C"/>
</dbReference>
<dbReference type="PANTHER" id="PTHR43421:SF1">
    <property type="entry name" value="METALLOPROTEASE PMBA"/>
    <property type="match status" value="1"/>
</dbReference>
<comment type="similarity">
    <text evidence="1">Belongs to the peptidase U62 family.</text>
</comment>
<dbReference type="Proteomes" id="UP000460561">
    <property type="component" value="Unassembled WGS sequence"/>
</dbReference>
<sequence length="448" mass="46791">MLDPAIAQERCAALLDLARKNGAEAADAMAVGSMSESVEVRLGKLESVDRSETADIGLRVFVGSRSASIHASDLTDVALAELAERAVSMAKIAPLDEYAGLAPENRLSHAPFADFDLNDPFEPSPEWLREQALQVEDAARAVVGVTNSEGGSASFGKSCATLVTSHGFSGTSVGTSHSISASVIAGEGALMQRDYDHSVMRHAEDLPDCAIIGKTAGERAVSRLNPGRLKSGHMPVVFDPRVGGSLIGHLIGAMSGPAIARRSSFLLGREGEALFPEGLRILDNPHRRRGLRSRAFDGEGLATAPRALVDNGKVTGWLASCASARQLGIEPTGHASRGAGGAPGVSTSNVHCEPGDRSRDELIAEIEDGVLITELSGQGVNMVTGDYSRGASGFRITGGEIAGPVTEFTIAGNLIDMFAGLQLADDLRMIRSVNVPSMRVDGMTIAGE</sequence>
<protein>
    <submittedName>
        <fullName evidence="6">TldD/PmbA family protein</fullName>
    </submittedName>
</protein>
<feature type="domain" description="Metalloprotease TldD/E C-terminal" evidence="4">
    <location>
        <begin position="231"/>
        <end position="447"/>
    </location>
</feature>
<organism evidence="6 7">
    <name type="scientific">Altericroceibacterium indicum</name>
    <dbReference type="NCBI Taxonomy" id="374177"/>
    <lineage>
        <taxon>Bacteria</taxon>
        <taxon>Pseudomonadati</taxon>
        <taxon>Pseudomonadota</taxon>
        <taxon>Alphaproteobacteria</taxon>
        <taxon>Sphingomonadales</taxon>
        <taxon>Erythrobacteraceae</taxon>
        <taxon>Altericroceibacterium</taxon>
    </lineage>
</organism>
<feature type="domain" description="Metalloprotease TldD/E central" evidence="5">
    <location>
        <begin position="119"/>
        <end position="224"/>
    </location>
</feature>
<dbReference type="InterPro" id="IPR002510">
    <property type="entry name" value="Metalloprtase-TldD/E_N"/>
</dbReference>
<evidence type="ECO:0000313" key="7">
    <source>
        <dbReference type="Proteomes" id="UP000460561"/>
    </source>
</evidence>
<reference evidence="6 7" key="1">
    <citation type="submission" date="2019-12" db="EMBL/GenBank/DDBJ databases">
        <title>Genomic-based taxomic classification of the family Erythrobacteraceae.</title>
        <authorList>
            <person name="Xu L."/>
        </authorList>
    </citation>
    <scope>NUCLEOTIDE SEQUENCE [LARGE SCALE GENOMIC DNA]</scope>
    <source>
        <strain evidence="6 7">DSM 18604</strain>
    </source>
</reference>
<gene>
    <name evidence="6" type="ORF">GRI39_13025</name>
</gene>
<evidence type="ECO:0000256" key="2">
    <source>
        <dbReference type="SAM" id="MobiDB-lite"/>
    </source>
</evidence>
<dbReference type="InterPro" id="IPR035068">
    <property type="entry name" value="TldD/PmbA_N"/>
</dbReference>
<dbReference type="RefSeq" id="WP_160740157.1">
    <property type="nucleotide sequence ID" value="NZ_WTYQ01000005.1"/>
</dbReference>
<evidence type="ECO:0000259" key="3">
    <source>
        <dbReference type="Pfam" id="PF01523"/>
    </source>
</evidence>
<feature type="region of interest" description="Disordered" evidence="2">
    <location>
        <begin position="332"/>
        <end position="354"/>
    </location>
</feature>
<dbReference type="Gene3D" id="3.30.2290.10">
    <property type="entry name" value="PmbA/TldD superfamily"/>
    <property type="match status" value="1"/>
</dbReference>
<dbReference type="InterPro" id="IPR036059">
    <property type="entry name" value="TldD/PmbA_sf"/>
</dbReference>
<evidence type="ECO:0000256" key="1">
    <source>
        <dbReference type="ARBA" id="ARBA00005836"/>
    </source>
</evidence>
<dbReference type="GO" id="GO:0005829">
    <property type="term" value="C:cytosol"/>
    <property type="evidence" value="ECO:0007669"/>
    <property type="project" value="TreeGrafter"/>
</dbReference>
<dbReference type="Pfam" id="PF19289">
    <property type="entry name" value="PmbA_TldD_3rd"/>
    <property type="match status" value="1"/>
</dbReference>
<dbReference type="EMBL" id="WTYQ01000005">
    <property type="protein sequence ID" value="MXP26955.1"/>
    <property type="molecule type" value="Genomic_DNA"/>
</dbReference>
<evidence type="ECO:0000259" key="5">
    <source>
        <dbReference type="Pfam" id="PF19290"/>
    </source>
</evidence>
<feature type="domain" description="Metalloprotease TldD/E N-terminal" evidence="3">
    <location>
        <begin position="31"/>
        <end position="90"/>
    </location>
</feature>
<dbReference type="OrthoDB" id="9803618at2"/>
<dbReference type="SUPFAM" id="SSF111283">
    <property type="entry name" value="Putative modulator of DNA gyrase, PmbA/TldD"/>
    <property type="match status" value="1"/>
</dbReference>
<dbReference type="Pfam" id="PF01523">
    <property type="entry name" value="PmbA_TldD_1st"/>
    <property type="match status" value="1"/>
</dbReference>
<keyword evidence="7" id="KW-1185">Reference proteome</keyword>
<accession>A0A845ADT2</accession>
<dbReference type="GO" id="GO:0008237">
    <property type="term" value="F:metallopeptidase activity"/>
    <property type="evidence" value="ECO:0007669"/>
    <property type="project" value="InterPro"/>
</dbReference>
<name>A0A845ADT2_9SPHN</name>
<comment type="caution">
    <text evidence="6">The sequence shown here is derived from an EMBL/GenBank/DDBJ whole genome shotgun (WGS) entry which is preliminary data.</text>
</comment>
<dbReference type="PANTHER" id="PTHR43421">
    <property type="entry name" value="METALLOPROTEASE PMBA"/>
    <property type="match status" value="1"/>
</dbReference>
<dbReference type="InterPro" id="IPR047657">
    <property type="entry name" value="PmbA"/>
</dbReference>
<dbReference type="GO" id="GO:0006508">
    <property type="term" value="P:proteolysis"/>
    <property type="evidence" value="ECO:0007669"/>
    <property type="project" value="InterPro"/>
</dbReference>